<dbReference type="Proteomes" id="UP001218218">
    <property type="component" value="Unassembled WGS sequence"/>
</dbReference>
<accession>A0AAD7ES40</accession>
<proteinExistence type="inferred from homology"/>
<comment type="similarity">
    <text evidence="1">Belongs to the protein-tyrosine phosphatase family. Non-receptor class dual specificity subfamily.</text>
</comment>
<dbReference type="EC" id="3.1.3.48" evidence="2"/>
<keyword evidence="3" id="KW-0378">Hydrolase</keyword>
<dbReference type="InterPro" id="IPR000340">
    <property type="entry name" value="Dual-sp_phosphatase_cat-dom"/>
</dbReference>
<dbReference type="PROSITE" id="PS50056">
    <property type="entry name" value="TYR_PHOSPHATASE_2"/>
    <property type="match status" value="1"/>
</dbReference>
<evidence type="ECO:0000259" key="5">
    <source>
        <dbReference type="PROSITE" id="PS50054"/>
    </source>
</evidence>
<dbReference type="GO" id="GO:0008138">
    <property type="term" value="F:protein tyrosine/serine/threonine phosphatase activity"/>
    <property type="evidence" value="ECO:0007669"/>
    <property type="project" value="TreeGrafter"/>
</dbReference>
<dbReference type="InterPro" id="IPR029021">
    <property type="entry name" value="Prot-tyrosine_phosphatase-like"/>
</dbReference>
<dbReference type="Pfam" id="PF00782">
    <property type="entry name" value="DSPc"/>
    <property type="match status" value="2"/>
</dbReference>
<evidence type="ECO:0000256" key="4">
    <source>
        <dbReference type="ARBA" id="ARBA00022912"/>
    </source>
</evidence>
<keyword evidence="4" id="KW-0904">Protein phosphatase</keyword>
<evidence type="ECO:0000259" key="6">
    <source>
        <dbReference type="PROSITE" id="PS50056"/>
    </source>
</evidence>
<comment type="caution">
    <text evidence="7">The sequence shown here is derived from an EMBL/GenBank/DDBJ whole genome shotgun (WGS) entry which is preliminary data.</text>
</comment>
<dbReference type="PANTHER" id="PTHR45848">
    <property type="entry name" value="DUAL SPECIFICITY PROTEIN PHOSPHATASE 12 FAMILY MEMBER"/>
    <property type="match status" value="1"/>
</dbReference>
<dbReference type="PROSITE" id="PS50054">
    <property type="entry name" value="TYR_PHOSPHATASE_DUAL"/>
    <property type="match status" value="1"/>
</dbReference>
<dbReference type="SMART" id="SM00195">
    <property type="entry name" value="DSPc"/>
    <property type="match status" value="2"/>
</dbReference>
<protein>
    <recommendedName>
        <fullName evidence="2">protein-tyrosine-phosphatase</fullName>
        <ecNumber evidence="2">3.1.3.48</ecNumber>
    </recommendedName>
</protein>
<dbReference type="AlphaFoldDB" id="A0AAD7ES40"/>
<evidence type="ECO:0000256" key="2">
    <source>
        <dbReference type="ARBA" id="ARBA00013064"/>
    </source>
</evidence>
<feature type="domain" description="Tyrosine-protein phosphatase" evidence="5">
    <location>
        <begin position="10"/>
        <end position="151"/>
    </location>
</feature>
<name>A0AAD7ES40_9AGAR</name>
<sequence length="405" mass="43468">MTLSFSSSFSPSADEVLKDQIYIGNLWAAQSDETKQQYRITHIVSVCPEFPSTGVNHLVIPVDDSEYDDLLIHLPDACRFIEDALSDGGRVLIHCVMGISRSATVVAAYLMKTRSLSTAAAISFIKDCRPQVQPNYGFVKQLDTFLESGYAPCATHPAYISWKKKQKRDVTAFLNHLIDCVDIVPDTLILSSEFPSEPDQVELLLFDFGITHFLSLAPTEVSSSIPPNVVHHHLDIDTPDELILALGSACDFIRDAVTGGGKVLVHSLLEARACTVVGAYLMASRHISSEAAAGVIQDALPLFEPTLNFTRALSMFAACKFNPTVDHPAMVAHKVAAVGLPTFQPPADSGTNLQAAVVQNAEVLTRTAAAIMSETGIDMSAFGDALAAIQQKASLAHSTSAAVVG</sequence>
<evidence type="ECO:0000256" key="1">
    <source>
        <dbReference type="ARBA" id="ARBA00008601"/>
    </source>
</evidence>
<dbReference type="PANTHER" id="PTHR45848:SF4">
    <property type="entry name" value="DUAL SPECIFICITY PROTEIN PHOSPHATASE 12"/>
    <property type="match status" value="1"/>
</dbReference>
<dbReference type="GO" id="GO:0004725">
    <property type="term" value="F:protein tyrosine phosphatase activity"/>
    <property type="evidence" value="ECO:0007669"/>
    <property type="project" value="UniProtKB-EC"/>
</dbReference>
<dbReference type="CDD" id="cd14498">
    <property type="entry name" value="DSP"/>
    <property type="match status" value="2"/>
</dbReference>
<dbReference type="Gene3D" id="3.90.190.10">
    <property type="entry name" value="Protein tyrosine phosphatase superfamily"/>
    <property type="match status" value="2"/>
</dbReference>
<evidence type="ECO:0000313" key="8">
    <source>
        <dbReference type="Proteomes" id="UP001218218"/>
    </source>
</evidence>
<dbReference type="EMBL" id="JARIHO010000016">
    <property type="protein sequence ID" value="KAJ7348865.1"/>
    <property type="molecule type" value="Genomic_DNA"/>
</dbReference>
<keyword evidence="8" id="KW-1185">Reference proteome</keyword>
<dbReference type="InterPro" id="IPR016130">
    <property type="entry name" value="Tyr_Pase_AS"/>
</dbReference>
<reference evidence="7" key="1">
    <citation type="submission" date="2023-03" db="EMBL/GenBank/DDBJ databases">
        <title>Massive genome expansion in bonnet fungi (Mycena s.s.) driven by repeated elements and novel gene families across ecological guilds.</title>
        <authorList>
            <consortium name="Lawrence Berkeley National Laboratory"/>
            <person name="Harder C.B."/>
            <person name="Miyauchi S."/>
            <person name="Viragh M."/>
            <person name="Kuo A."/>
            <person name="Thoen E."/>
            <person name="Andreopoulos B."/>
            <person name="Lu D."/>
            <person name="Skrede I."/>
            <person name="Drula E."/>
            <person name="Henrissat B."/>
            <person name="Morin E."/>
            <person name="Kohler A."/>
            <person name="Barry K."/>
            <person name="LaButti K."/>
            <person name="Morin E."/>
            <person name="Salamov A."/>
            <person name="Lipzen A."/>
            <person name="Mereny Z."/>
            <person name="Hegedus B."/>
            <person name="Baldrian P."/>
            <person name="Stursova M."/>
            <person name="Weitz H."/>
            <person name="Taylor A."/>
            <person name="Grigoriev I.V."/>
            <person name="Nagy L.G."/>
            <person name="Martin F."/>
            <person name="Kauserud H."/>
        </authorList>
    </citation>
    <scope>NUCLEOTIDE SEQUENCE</scope>
    <source>
        <strain evidence="7">CBHHK002</strain>
    </source>
</reference>
<gene>
    <name evidence="7" type="ORF">DFH08DRAFT_130693</name>
</gene>
<dbReference type="SUPFAM" id="SSF52799">
    <property type="entry name" value="(Phosphotyrosine protein) phosphatases II"/>
    <property type="match status" value="2"/>
</dbReference>
<dbReference type="InterPro" id="IPR000387">
    <property type="entry name" value="Tyr_Pase_dom"/>
</dbReference>
<organism evidence="7 8">
    <name type="scientific">Mycena albidolilacea</name>
    <dbReference type="NCBI Taxonomy" id="1033008"/>
    <lineage>
        <taxon>Eukaryota</taxon>
        <taxon>Fungi</taxon>
        <taxon>Dikarya</taxon>
        <taxon>Basidiomycota</taxon>
        <taxon>Agaricomycotina</taxon>
        <taxon>Agaricomycetes</taxon>
        <taxon>Agaricomycetidae</taxon>
        <taxon>Agaricales</taxon>
        <taxon>Marasmiineae</taxon>
        <taxon>Mycenaceae</taxon>
        <taxon>Mycena</taxon>
    </lineage>
</organism>
<dbReference type="PROSITE" id="PS00383">
    <property type="entry name" value="TYR_PHOSPHATASE_1"/>
    <property type="match status" value="1"/>
</dbReference>
<evidence type="ECO:0000256" key="3">
    <source>
        <dbReference type="ARBA" id="ARBA00022801"/>
    </source>
</evidence>
<dbReference type="InterPro" id="IPR020422">
    <property type="entry name" value="TYR_PHOSPHATASE_DUAL_dom"/>
</dbReference>
<evidence type="ECO:0000313" key="7">
    <source>
        <dbReference type="EMBL" id="KAJ7348865.1"/>
    </source>
</evidence>
<dbReference type="FunFam" id="3.90.190.10:FF:000157">
    <property type="entry name" value="Protein-tyrosine phosphatase"/>
    <property type="match status" value="1"/>
</dbReference>
<feature type="domain" description="Tyrosine specific protein phosphatases" evidence="6">
    <location>
        <begin position="72"/>
        <end position="130"/>
    </location>
</feature>